<keyword evidence="2" id="KW-1185">Reference proteome</keyword>
<proteinExistence type="predicted"/>
<protein>
    <recommendedName>
        <fullName evidence="3">Amine oxidase domain-containing protein</fullName>
    </recommendedName>
</protein>
<gene>
    <name evidence="1" type="ORF">PMZ80_003467</name>
</gene>
<reference evidence="1 2" key="1">
    <citation type="journal article" date="2023" name="Res Sq">
        <title>Genomic and morphological characterization of Knufia obscura isolated from the Mars 2020 spacecraft assembly facility.</title>
        <authorList>
            <person name="Chander A.M."/>
            <person name="Teixeira M.M."/>
            <person name="Singh N.K."/>
            <person name="Williams M.P."/>
            <person name="Parker C.W."/>
            <person name="Leo P."/>
            <person name="Stajich J.E."/>
            <person name="Torok T."/>
            <person name="Tighe S."/>
            <person name="Mason C.E."/>
            <person name="Venkateswaran K."/>
        </authorList>
    </citation>
    <scope>NUCLEOTIDE SEQUENCE [LARGE SCALE GENOMIC DNA]</scope>
    <source>
        <strain evidence="1 2">CCFEE 5817</strain>
    </source>
</reference>
<organism evidence="1 2">
    <name type="scientific">Knufia obscura</name>
    <dbReference type="NCBI Taxonomy" id="1635080"/>
    <lineage>
        <taxon>Eukaryota</taxon>
        <taxon>Fungi</taxon>
        <taxon>Dikarya</taxon>
        <taxon>Ascomycota</taxon>
        <taxon>Pezizomycotina</taxon>
        <taxon>Eurotiomycetes</taxon>
        <taxon>Chaetothyriomycetidae</taxon>
        <taxon>Chaetothyriales</taxon>
        <taxon>Trichomeriaceae</taxon>
        <taxon>Knufia</taxon>
    </lineage>
</organism>
<accession>A0ABR0RUB7</accession>
<dbReference type="InterPro" id="IPR050464">
    <property type="entry name" value="Zeta_carotene_desat/Oxidored"/>
</dbReference>
<dbReference type="PANTHER" id="PTHR42923:SF17">
    <property type="entry name" value="AMINE OXIDASE DOMAIN-CONTAINING PROTEIN"/>
    <property type="match status" value="1"/>
</dbReference>
<comment type="caution">
    <text evidence="1">The sequence shown here is derived from an EMBL/GenBank/DDBJ whole genome shotgun (WGS) entry which is preliminary data.</text>
</comment>
<dbReference type="Gene3D" id="3.50.50.60">
    <property type="entry name" value="FAD/NAD(P)-binding domain"/>
    <property type="match status" value="1"/>
</dbReference>
<dbReference type="RefSeq" id="XP_064732276.1">
    <property type="nucleotide sequence ID" value="XM_064871896.1"/>
</dbReference>
<evidence type="ECO:0000313" key="1">
    <source>
        <dbReference type="EMBL" id="KAK5944186.1"/>
    </source>
</evidence>
<dbReference type="Gene3D" id="3.30.70.1990">
    <property type="match status" value="1"/>
</dbReference>
<evidence type="ECO:0000313" key="2">
    <source>
        <dbReference type="Proteomes" id="UP001334248"/>
    </source>
</evidence>
<dbReference type="SUPFAM" id="SSF51905">
    <property type="entry name" value="FAD/NAD(P)-binding domain"/>
    <property type="match status" value="1"/>
</dbReference>
<dbReference type="Proteomes" id="UP001334248">
    <property type="component" value="Unassembled WGS sequence"/>
</dbReference>
<dbReference type="InterPro" id="IPR036188">
    <property type="entry name" value="FAD/NAD-bd_sf"/>
</dbReference>
<dbReference type="GeneID" id="89996916"/>
<dbReference type="Gene3D" id="1.10.405.20">
    <property type="match status" value="1"/>
</dbReference>
<evidence type="ECO:0008006" key="3">
    <source>
        <dbReference type="Google" id="ProtNLM"/>
    </source>
</evidence>
<dbReference type="PANTHER" id="PTHR42923">
    <property type="entry name" value="PROTOPORPHYRINOGEN OXIDASE"/>
    <property type="match status" value="1"/>
</dbReference>
<dbReference type="Pfam" id="PF13450">
    <property type="entry name" value="NAD_binding_8"/>
    <property type="match status" value="1"/>
</dbReference>
<name>A0ABR0RUB7_9EURO</name>
<dbReference type="EMBL" id="JAVHJV010000003">
    <property type="protein sequence ID" value="KAK5944186.1"/>
    <property type="molecule type" value="Genomic_DNA"/>
</dbReference>
<sequence length="510" mass="56749">MPPKKIAIVGSGRSGIGALWALRSTDHEVHLFEASPQLGGQTNTIAFEGRNGKETQVDLGTITMNTTTNANFIRFLKHMGVTTKTTEMSFGVTRDAGDFEWATTSLATIFAQQRSFLSPGRWRLLFDIIRFNQFALDAIVIEDESKQRSSAPSQSGPARSHPGMSIREYLDLEGYSQTFKNDYLIPMTAMLWSRTPNNCALDVPASVLVRIMWNHHLLDTFTKAPDYLTVPDSTGQYIEAVMKDFPQERVHLDSKVTAAIPEVEGKVTLRVKDEDLPFDHVVLAIRGDQALDILKPVATKQELNVLSGFRTYHNIAVLHSDLSLMPQRPLTWSACNFITESPFPPTGTSNMSRMCLTYWMNLVQDIRENEFGPVLVTLNPLHPPKAELTQGVWEYSCSSYNERAVRSQQLVSTIQNRRGISYCGAWTDHSFHENGFSSGLAVAQNHLGAKLPFDLVNPASSRGPKPILTLKDHAARLLIQAIQLLIRIVGICLDTLHASTGRLEGKSKLT</sequence>